<dbReference type="GO" id="GO:0006508">
    <property type="term" value="P:proteolysis"/>
    <property type="evidence" value="ECO:0007669"/>
    <property type="project" value="TreeGrafter"/>
</dbReference>
<protein>
    <submittedName>
        <fullName evidence="5">Uncharacterized protein</fullName>
    </submittedName>
</protein>
<keyword evidence="2" id="KW-0964">Secreted</keyword>
<organism evidence="5 6">
    <name type="scientific">Cervus elaphus hippelaphus</name>
    <name type="common">European red deer</name>
    <dbReference type="NCBI Taxonomy" id="46360"/>
    <lineage>
        <taxon>Eukaryota</taxon>
        <taxon>Metazoa</taxon>
        <taxon>Chordata</taxon>
        <taxon>Craniata</taxon>
        <taxon>Vertebrata</taxon>
        <taxon>Euteleostomi</taxon>
        <taxon>Mammalia</taxon>
        <taxon>Eutheria</taxon>
        <taxon>Laurasiatheria</taxon>
        <taxon>Artiodactyla</taxon>
        <taxon>Ruminantia</taxon>
        <taxon>Pecora</taxon>
        <taxon>Cervidae</taxon>
        <taxon>Cervinae</taxon>
        <taxon>Cervus</taxon>
    </lineage>
</organism>
<dbReference type="Proteomes" id="UP000242450">
    <property type="component" value="Chromosome 13"/>
</dbReference>
<proteinExistence type="predicted"/>
<accession>A0A212CSG8</accession>
<dbReference type="InterPro" id="IPR036383">
    <property type="entry name" value="TSP1_rpt_sf"/>
</dbReference>
<dbReference type="Pfam" id="PF19030">
    <property type="entry name" value="TSP1_ADAMTS"/>
    <property type="match status" value="2"/>
</dbReference>
<dbReference type="AlphaFoldDB" id="A0A212CSG8"/>
<dbReference type="GO" id="GO:0031012">
    <property type="term" value="C:extracellular matrix"/>
    <property type="evidence" value="ECO:0007669"/>
    <property type="project" value="TreeGrafter"/>
</dbReference>
<dbReference type="InterPro" id="IPR050439">
    <property type="entry name" value="ADAMTS_ADAMTS-like"/>
</dbReference>
<dbReference type="OrthoDB" id="5948003at2759"/>
<evidence type="ECO:0000313" key="6">
    <source>
        <dbReference type="Proteomes" id="UP000242450"/>
    </source>
</evidence>
<dbReference type="SMART" id="SM00209">
    <property type="entry name" value="TSP1"/>
    <property type="match status" value="2"/>
</dbReference>
<dbReference type="Gene3D" id="2.20.100.10">
    <property type="entry name" value="Thrombospondin type-1 (TSP1) repeat"/>
    <property type="match status" value="2"/>
</dbReference>
<sequence>MADSLCAAQRARRAANQQAARSCLWPGCLQPIIPFPLAAICDIPFLSAETFWELGNWTHCSATCGHLGAQVQRPQCLMANGQEVSEAFCDQLRKPRAAFQPCNIRDCPPRWLTGTWSECSVSCGEGFRSRQVTCKRTRANGTVQALPPRVCIPRDRPLGRRPCSSHPCVQGLVEQGNQ</sequence>
<dbReference type="PANTHER" id="PTHR13723:SF200">
    <property type="entry name" value="ADAM METALLOPEPTIDASE WITH THROMBOSPONDIN TYPE 1 MOTIF B, ISOFORM B"/>
    <property type="match status" value="1"/>
</dbReference>
<feature type="non-terminal residue" evidence="5">
    <location>
        <position position="178"/>
    </location>
</feature>
<dbReference type="GO" id="GO:0005576">
    <property type="term" value="C:extracellular region"/>
    <property type="evidence" value="ECO:0007669"/>
    <property type="project" value="UniProtKB-SubCell"/>
</dbReference>
<dbReference type="PANTHER" id="PTHR13723">
    <property type="entry name" value="ADAMTS A DISINTEGRIN AND METALLOPROTEASE WITH THROMBOSPONDIN MOTIFS PROTEASE"/>
    <property type="match status" value="1"/>
</dbReference>
<name>A0A212CSG8_CEREH</name>
<evidence type="ECO:0000256" key="3">
    <source>
        <dbReference type="ARBA" id="ARBA00022729"/>
    </source>
</evidence>
<dbReference type="EMBL" id="MKHE01000013">
    <property type="protein sequence ID" value="OWK08784.1"/>
    <property type="molecule type" value="Genomic_DNA"/>
</dbReference>
<gene>
    <name evidence="5" type="ORF">Celaphus_00015255</name>
</gene>
<evidence type="ECO:0000313" key="5">
    <source>
        <dbReference type="EMBL" id="OWK08784.1"/>
    </source>
</evidence>
<dbReference type="PROSITE" id="PS50092">
    <property type="entry name" value="TSP1"/>
    <property type="match status" value="2"/>
</dbReference>
<dbReference type="GO" id="GO:0030198">
    <property type="term" value="P:extracellular matrix organization"/>
    <property type="evidence" value="ECO:0007669"/>
    <property type="project" value="TreeGrafter"/>
</dbReference>
<dbReference type="FunFam" id="2.20.100.10:FF:000005">
    <property type="entry name" value="ADAM metallopeptidase with thrombospondin type 1 motif 9"/>
    <property type="match status" value="2"/>
</dbReference>
<keyword evidence="6" id="KW-1185">Reference proteome</keyword>
<dbReference type="GO" id="GO:0004222">
    <property type="term" value="F:metalloendopeptidase activity"/>
    <property type="evidence" value="ECO:0007669"/>
    <property type="project" value="TreeGrafter"/>
</dbReference>
<comment type="subcellular location">
    <subcellularLocation>
        <location evidence="1">Secreted</location>
    </subcellularLocation>
</comment>
<comment type="caution">
    <text evidence="5">The sequence shown here is derived from an EMBL/GenBank/DDBJ whole genome shotgun (WGS) entry which is preliminary data.</text>
</comment>
<evidence type="ECO:0000256" key="1">
    <source>
        <dbReference type="ARBA" id="ARBA00004613"/>
    </source>
</evidence>
<keyword evidence="3" id="KW-0732">Signal</keyword>
<evidence type="ECO:0000256" key="4">
    <source>
        <dbReference type="ARBA" id="ARBA00022737"/>
    </source>
</evidence>
<dbReference type="InterPro" id="IPR000884">
    <property type="entry name" value="TSP1_rpt"/>
</dbReference>
<dbReference type="SUPFAM" id="SSF82895">
    <property type="entry name" value="TSP-1 type 1 repeat"/>
    <property type="match status" value="2"/>
</dbReference>
<evidence type="ECO:0000256" key="2">
    <source>
        <dbReference type="ARBA" id="ARBA00022525"/>
    </source>
</evidence>
<keyword evidence="4" id="KW-0677">Repeat</keyword>
<reference evidence="5 6" key="1">
    <citation type="journal article" date="2018" name="Mol. Genet. Genomics">
        <title>The red deer Cervus elaphus genome CerEla1.0: sequencing, annotating, genes, and chromosomes.</title>
        <authorList>
            <person name="Bana N.A."/>
            <person name="Nyiri A."/>
            <person name="Nagy J."/>
            <person name="Frank K."/>
            <person name="Nagy T."/>
            <person name="Steger V."/>
            <person name="Schiller M."/>
            <person name="Lakatos P."/>
            <person name="Sugar L."/>
            <person name="Horn P."/>
            <person name="Barta E."/>
            <person name="Orosz L."/>
        </authorList>
    </citation>
    <scope>NUCLEOTIDE SEQUENCE [LARGE SCALE GENOMIC DNA]</scope>
    <source>
        <strain evidence="5">Hungarian</strain>
    </source>
</reference>